<name>A0ABV1A4D5_9TELE</name>
<keyword evidence="3" id="KW-1185">Reference proteome</keyword>
<evidence type="ECO:0000256" key="1">
    <source>
        <dbReference type="SAM" id="MobiDB-lite"/>
    </source>
</evidence>
<feature type="compositionally biased region" description="Basic residues" evidence="1">
    <location>
        <begin position="79"/>
        <end position="95"/>
    </location>
</feature>
<reference evidence="2 3" key="1">
    <citation type="submission" date="2021-06" db="EMBL/GenBank/DDBJ databases">
        <authorList>
            <person name="Palmer J.M."/>
        </authorList>
    </citation>
    <scope>NUCLEOTIDE SEQUENCE [LARGE SCALE GENOMIC DNA]</scope>
    <source>
        <strain evidence="2 3">AS_MEX2019</strain>
        <tissue evidence="2">Muscle</tissue>
    </source>
</reference>
<evidence type="ECO:0000313" key="3">
    <source>
        <dbReference type="Proteomes" id="UP001469553"/>
    </source>
</evidence>
<organism evidence="2 3">
    <name type="scientific">Ameca splendens</name>
    <dbReference type="NCBI Taxonomy" id="208324"/>
    <lineage>
        <taxon>Eukaryota</taxon>
        <taxon>Metazoa</taxon>
        <taxon>Chordata</taxon>
        <taxon>Craniata</taxon>
        <taxon>Vertebrata</taxon>
        <taxon>Euteleostomi</taxon>
        <taxon>Actinopterygii</taxon>
        <taxon>Neopterygii</taxon>
        <taxon>Teleostei</taxon>
        <taxon>Neoteleostei</taxon>
        <taxon>Acanthomorphata</taxon>
        <taxon>Ovalentaria</taxon>
        <taxon>Atherinomorphae</taxon>
        <taxon>Cyprinodontiformes</taxon>
        <taxon>Goodeidae</taxon>
        <taxon>Ameca</taxon>
    </lineage>
</organism>
<comment type="caution">
    <text evidence="2">The sequence shown here is derived from an EMBL/GenBank/DDBJ whole genome shotgun (WGS) entry which is preliminary data.</text>
</comment>
<feature type="region of interest" description="Disordered" evidence="1">
    <location>
        <begin position="78"/>
        <end position="112"/>
    </location>
</feature>
<accession>A0ABV1A4D5</accession>
<proteinExistence type="predicted"/>
<dbReference type="Proteomes" id="UP001469553">
    <property type="component" value="Unassembled WGS sequence"/>
</dbReference>
<sequence length="112" mass="12697">MNKHFLCALIPQRQLTPRSESKKVTFGLKNNKTAEFKKTDRSVLLSPDGLARVPFDPQQKPKFGVLKSPPNTVFSAYKKIPKSTKKTLNRSKTRAKSLPNTPKRRPLAADFF</sequence>
<dbReference type="EMBL" id="JAHRIP010082214">
    <property type="protein sequence ID" value="MEQ2313121.1"/>
    <property type="molecule type" value="Genomic_DNA"/>
</dbReference>
<gene>
    <name evidence="2" type="ORF">AMECASPLE_038301</name>
</gene>
<evidence type="ECO:0000313" key="2">
    <source>
        <dbReference type="EMBL" id="MEQ2313121.1"/>
    </source>
</evidence>
<protein>
    <submittedName>
        <fullName evidence="2">Uncharacterized protein</fullName>
    </submittedName>
</protein>